<feature type="signal peptide" evidence="5">
    <location>
        <begin position="1"/>
        <end position="21"/>
    </location>
</feature>
<dbReference type="InterPro" id="IPR016455">
    <property type="entry name" value="XTH"/>
</dbReference>
<keyword evidence="5" id="KW-0052">Apoplast</keyword>
<keyword evidence="2 5" id="KW-0378">Hydrolase</keyword>
<keyword evidence="5" id="KW-0964">Secreted</keyword>
<keyword evidence="8" id="KW-1185">Reference proteome</keyword>
<dbReference type="InterPro" id="IPR000757">
    <property type="entry name" value="Beta-glucanase-like"/>
</dbReference>
<dbReference type="PROSITE" id="PS51762">
    <property type="entry name" value="GH16_2"/>
    <property type="match status" value="1"/>
</dbReference>
<dbReference type="Pfam" id="PF00722">
    <property type="entry name" value="Glyco_hydro_16"/>
    <property type="match status" value="2"/>
</dbReference>
<keyword evidence="4 5" id="KW-0326">Glycosidase</keyword>
<comment type="subcellular location">
    <subcellularLocation>
        <location evidence="5">Secreted</location>
        <location evidence="5">Cell wall</location>
    </subcellularLocation>
    <subcellularLocation>
        <location evidence="5">Secreted</location>
        <location evidence="5">Extracellular space</location>
        <location evidence="5">Apoplast</location>
    </subcellularLocation>
</comment>
<evidence type="ECO:0000256" key="1">
    <source>
        <dbReference type="ARBA" id="ARBA00022679"/>
    </source>
</evidence>
<dbReference type="OrthoDB" id="4781at2759"/>
<keyword evidence="5" id="KW-0134">Cell wall</keyword>
<dbReference type="GO" id="GO:0071555">
    <property type="term" value="P:cell wall organization"/>
    <property type="evidence" value="ECO:0007669"/>
    <property type="project" value="UniProtKB-KW"/>
</dbReference>
<evidence type="ECO:0000313" key="8">
    <source>
        <dbReference type="Proteomes" id="UP000594638"/>
    </source>
</evidence>
<comment type="PTM">
    <text evidence="5">Contains at least one intrachain disulfide bond essential for its enzymatic activity.</text>
</comment>
<comment type="caution">
    <text evidence="7">The sequence shown here is derived from an EMBL/GenBank/DDBJ whole genome shotgun (WGS) entry which is preliminary data.</text>
</comment>
<dbReference type="GO" id="GO:0004553">
    <property type="term" value="F:hydrolase activity, hydrolyzing O-glycosyl compounds"/>
    <property type="evidence" value="ECO:0007669"/>
    <property type="project" value="InterPro"/>
</dbReference>
<organism evidence="7 8">
    <name type="scientific">Olea europaea subsp. europaea</name>
    <dbReference type="NCBI Taxonomy" id="158383"/>
    <lineage>
        <taxon>Eukaryota</taxon>
        <taxon>Viridiplantae</taxon>
        <taxon>Streptophyta</taxon>
        <taxon>Embryophyta</taxon>
        <taxon>Tracheophyta</taxon>
        <taxon>Spermatophyta</taxon>
        <taxon>Magnoliopsida</taxon>
        <taxon>eudicotyledons</taxon>
        <taxon>Gunneridae</taxon>
        <taxon>Pentapetalae</taxon>
        <taxon>asterids</taxon>
        <taxon>lamiids</taxon>
        <taxon>Lamiales</taxon>
        <taxon>Oleaceae</taxon>
        <taxon>Oleeae</taxon>
        <taxon>Olea</taxon>
    </lineage>
</organism>
<accession>A0A8S0RCT0</accession>
<evidence type="ECO:0000259" key="6">
    <source>
        <dbReference type="PROSITE" id="PS51762"/>
    </source>
</evidence>
<dbReference type="Pfam" id="PF06955">
    <property type="entry name" value="XET_C"/>
    <property type="match status" value="1"/>
</dbReference>
<dbReference type="Proteomes" id="UP000594638">
    <property type="component" value="Unassembled WGS sequence"/>
</dbReference>
<evidence type="ECO:0000256" key="2">
    <source>
        <dbReference type="ARBA" id="ARBA00022801"/>
    </source>
</evidence>
<dbReference type="EC" id="2.4.1.207" evidence="5"/>
<dbReference type="GO" id="GO:0016762">
    <property type="term" value="F:xyloglucan:xyloglucosyl transferase activity"/>
    <property type="evidence" value="ECO:0007669"/>
    <property type="project" value="UniProtKB-EC"/>
</dbReference>
<dbReference type="InterPro" id="IPR044791">
    <property type="entry name" value="Beta-glucanase/XTH"/>
</dbReference>
<protein>
    <recommendedName>
        <fullName evidence="5">Xyloglucan endotransglucosylase/hydrolase</fullName>
        <ecNumber evidence="5">2.4.1.207</ecNumber>
    </recommendedName>
</protein>
<dbReference type="AlphaFoldDB" id="A0A8S0RCT0"/>
<comment type="function">
    <text evidence="5">Catalyzes xyloglucan endohydrolysis (XEH) and/or endotransglycosylation (XET). Cleaves and religates xyloglucan polymers, an essential constituent of the primary cell wall, and thereby participates in cell wall construction of growing tissues.</text>
</comment>
<keyword evidence="3" id="KW-1015">Disulfide bond</keyword>
<reference evidence="7 8" key="1">
    <citation type="submission" date="2019-12" db="EMBL/GenBank/DDBJ databases">
        <authorList>
            <person name="Alioto T."/>
            <person name="Alioto T."/>
            <person name="Gomez Garrido J."/>
        </authorList>
    </citation>
    <scope>NUCLEOTIDE SEQUENCE [LARGE SCALE GENOMIC DNA]</scope>
</reference>
<dbReference type="InterPro" id="IPR013320">
    <property type="entry name" value="ConA-like_dom_sf"/>
</dbReference>
<dbReference type="PANTHER" id="PTHR31062">
    <property type="entry name" value="XYLOGLUCAN ENDOTRANSGLUCOSYLASE/HYDROLASE PROTEIN 8-RELATED"/>
    <property type="match status" value="1"/>
</dbReference>
<sequence>MAGSKFLGFLFLCTLFHLSSSGGIENLSNVPFNDGFNKLYGELNVIPSEDNKSVQISMDEKTSSGFHSKAMYMHGYFGASVKLPENYTAGVFVTFYTSNNQEYLYRHDVIDFEFLGHIDGQEWVVQTNFYGNGSTNRGREERYALWFDPAKDFHHYGILWTENGIRYYVDDVPIREIRVVVRSRERFSILRNSLEEVKRVDRMDDDFPAKLMALYGTIWNGSNWATYGGKYKLDLEYAPYIAKYSNFMLNGCPFEPTQNSTQCDDYPRFYDISLDQRMKMQGFRRMYMTYSYCCDKNRYTFPLPECVFDSKEFELLLKFDPWTFGAASHEARK</sequence>
<dbReference type="GO" id="GO:0048046">
    <property type="term" value="C:apoplast"/>
    <property type="evidence" value="ECO:0007669"/>
    <property type="project" value="UniProtKB-SubCell"/>
</dbReference>
<name>A0A8S0RCT0_OLEEU</name>
<evidence type="ECO:0000256" key="5">
    <source>
        <dbReference type="RuleBase" id="RU361120"/>
    </source>
</evidence>
<comment type="similarity">
    <text evidence="5">Belongs to the glycosyl hydrolase 16 family.</text>
</comment>
<dbReference type="GO" id="GO:0010411">
    <property type="term" value="P:xyloglucan metabolic process"/>
    <property type="evidence" value="ECO:0007669"/>
    <property type="project" value="InterPro"/>
</dbReference>
<dbReference type="InterPro" id="IPR010713">
    <property type="entry name" value="XET_C"/>
</dbReference>
<keyword evidence="5" id="KW-0961">Cell wall biogenesis/degradation</keyword>
<dbReference type="SUPFAM" id="SSF49899">
    <property type="entry name" value="Concanavalin A-like lectins/glucanases"/>
    <property type="match status" value="1"/>
</dbReference>
<feature type="chain" id="PRO_5035967396" description="Xyloglucan endotransglucosylase/hydrolase" evidence="5">
    <location>
        <begin position="22"/>
        <end position="333"/>
    </location>
</feature>
<evidence type="ECO:0000256" key="4">
    <source>
        <dbReference type="ARBA" id="ARBA00023295"/>
    </source>
</evidence>
<dbReference type="Gramene" id="OE9A056692T1">
    <property type="protein sequence ID" value="OE9A056692C1"/>
    <property type="gene ID" value="OE9A056692"/>
</dbReference>
<gene>
    <name evidence="7" type="ORF">OLEA9_A056692</name>
</gene>
<evidence type="ECO:0000313" key="7">
    <source>
        <dbReference type="EMBL" id="CAA2976700.1"/>
    </source>
</evidence>
<dbReference type="EMBL" id="CACTIH010002514">
    <property type="protein sequence ID" value="CAA2976700.1"/>
    <property type="molecule type" value="Genomic_DNA"/>
</dbReference>
<evidence type="ECO:0000256" key="3">
    <source>
        <dbReference type="ARBA" id="ARBA00023157"/>
    </source>
</evidence>
<dbReference type="GO" id="GO:0042546">
    <property type="term" value="P:cell wall biogenesis"/>
    <property type="evidence" value="ECO:0007669"/>
    <property type="project" value="InterPro"/>
</dbReference>
<dbReference type="PIRSF" id="PIRSF005604">
    <property type="entry name" value="XET"/>
    <property type="match status" value="1"/>
</dbReference>
<keyword evidence="5" id="KW-0732">Signal</keyword>
<keyword evidence="1 5" id="KW-0808">Transferase</keyword>
<feature type="domain" description="GH16" evidence="6">
    <location>
        <begin position="19"/>
        <end position="244"/>
    </location>
</feature>
<dbReference type="Gene3D" id="2.60.120.200">
    <property type="match status" value="1"/>
</dbReference>
<proteinExistence type="inferred from homology"/>